<dbReference type="Gene3D" id="1.10.3110.10">
    <property type="entry name" value="protoporphyrinogen ix oxidase, domain 3"/>
    <property type="match status" value="1"/>
</dbReference>
<sequence length="615" mass="69330">MKVAVVGSGVSGLGAAWLLNEYSDHEVHLYESDFKPGGHANTVHYLPKGKQWKEGVDVDVGFIVFNPVTYPNFLRFLQLYAPKSESSGSIFSSLISSILGSNTDDAADNKSDPGIRILPTEMTFSVSRDRGVFEWAGKNLATVFCQPQRLVDPKMWRMIYDVLRFNACARRILLTVEGDNEFEISIGDYLQREGYSDVFRDNYLIPMVAAIWSTPPDKCSLDFPARTLIQFMYNHHLIQITGRPSWLTIKGGSHNYVSRIVSQVPKEQLHLSTKVRSVQNIDQGGGIKPRVLLKTEDGTEAIYDHVILACHSDTALDILRRGGDISKEEERILGQFEWNKNEAVLHHDEKLMPKSRLAWSCWNYLSFSKPVDKDLTDTDNKRQRASSRTEINQVSLSYLMNDLQHIPEARYGPVIVTLNPPFEPEADKVFNRWQYDHPVIDAKAIHAQNEMHKIQNTRSISYAGAYLKYGFHEDGFTSGLLAACSVDGNLRTNLSTAESESSTSSLRNQKRTVRPPFDIRDADHHIALRRRGADALSWRIAAWMFCTLEDWGLTNILGVVGAVVLGVVGFFLGSAFPIQPSWLALKFLCSEEQPFYQAHILPKATLFVNVQAQTE</sequence>
<feature type="domain" description="Amine oxidase" evidence="2">
    <location>
        <begin position="10"/>
        <end position="316"/>
    </location>
</feature>
<reference evidence="3 4" key="1">
    <citation type="submission" date="2019-12" db="EMBL/GenBank/DDBJ databases">
        <authorList>
            <person name="Floudas D."/>
            <person name="Bentzer J."/>
            <person name="Ahren D."/>
            <person name="Johansson T."/>
            <person name="Persson P."/>
            <person name="Tunlid A."/>
        </authorList>
    </citation>
    <scope>NUCLEOTIDE SEQUENCE [LARGE SCALE GENOMIC DNA]</scope>
    <source>
        <strain evidence="3 4">CBS 102.39</strain>
    </source>
</reference>
<dbReference type="Gene3D" id="3.40.50.720">
    <property type="entry name" value="NAD(P)-binding Rossmann-like Domain"/>
    <property type="match status" value="1"/>
</dbReference>
<dbReference type="InterPro" id="IPR050464">
    <property type="entry name" value="Zeta_carotene_desat/Oxidored"/>
</dbReference>
<accession>A0A8H4QGV2</accession>
<keyword evidence="4" id="KW-1185">Reference proteome</keyword>
<dbReference type="InterPro" id="IPR002937">
    <property type="entry name" value="Amino_oxidase"/>
</dbReference>
<dbReference type="InterPro" id="IPR036188">
    <property type="entry name" value="FAD/NAD-bd_sf"/>
</dbReference>
<keyword evidence="1" id="KW-0812">Transmembrane</keyword>
<dbReference type="GO" id="GO:0016491">
    <property type="term" value="F:oxidoreductase activity"/>
    <property type="evidence" value="ECO:0007669"/>
    <property type="project" value="InterPro"/>
</dbReference>
<dbReference type="PANTHER" id="PTHR42923:SF17">
    <property type="entry name" value="AMINE OXIDASE DOMAIN-CONTAINING PROTEIN"/>
    <property type="match status" value="1"/>
</dbReference>
<dbReference type="EMBL" id="JAACJL010000059">
    <property type="protein sequence ID" value="KAF4610147.1"/>
    <property type="molecule type" value="Genomic_DNA"/>
</dbReference>
<dbReference type="Proteomes" id="UP000521872">
    <property type="component" value="Unassembled WGS sequence"/>
</dbReference>
<evidence type="ECO:0000313" key="4">
    <source>
        <dbReference type="Proteomes" id="UP000521872"/>
    </source>
</evidence>
<feature type="transmembrane region" description="Helical" evidence="1">
    <location>
        <begin position="556"/>
        <end position="578"/>
    </location>
</feature>
<keyword evidence="1" id="KW-1133">Transmembrane helix</keyword>
<organism evidence="3 4">
    <name type="scientific">Agrocybe pediades</name>
    <dbReference type="NCBI Taxonomy" id="84607"/>
    <lineage>
        <taxon>Eukaryota</taxon>
        <taxon>Fungi</taxon>
        <taxon>Dikarya</taxon>
        <taxon>Basidiomycota</taxon>
        <taxon>Agaricomycotina</taxon>
        <taxon>Agaricomycetes</taxon>
        <taxon>Agaricomycetidae</taxon>
        <taxon>Agaricales</taxon>
        <taxon>Agaricineae</taxon>
        <taxon>Strophariaceae</taxon>
        <taxon>Agrocybe</taxon>
    </lineage>
</organism>
<evidence type="ECO:0000259" key="2">
    <source>
        <dbReference type="Pfam" id="PF01593"/>
    </source>
</evidence>
<dbReference type="SUPFAM" id="SSF51905">
    <property type="entry name" value="FAD/NAD(P)-binding domain"/>
    <property type="match status" value="1"/>
</dbReference>
<dbReference type="PANTHER" id="PTHR42923">
    <property type="entry name" value="PROTOPORPHYRINOGEN OXIDASE"/>
    <property type="match status" value="1"/>
</dbReference>
<keyword evidence="1" id="KW-0472">Membrane</keyword>
<proteinExistence type="predicted"/>
<name>A0A8H4QGV2_9AGAR</name>
<gene>
    <name evidence="3" type="ORF">D9613_010686</name>
</gene>
<dbReference type="AlphaFoldDB" id="A0A8H4QGV2"/>
<dbReference type="Gene3D" id="3.90.660.20">
    <property type="entry name" value="Protoporphyrinogen oxidase, mitochondrial, domain 2"/>
    <property type="match status" value="1"/>
</dbReference>
<comment type="caution">
    <text evidence="3">The sequence shown here is derived from an EMBL/GenBank/DDBJ whole genome shotgun (WGS) entry which is preliminary data.</text>
</comment>
<dbReference type="Pfam" id="PF01593">
    <property type="entry name" value="Amino_oxidase"/>
    <property type="match status" value="1"/>
</dbReference>
<dbReference type="Gene3D" id="3.50.50.60">
    <property type="entry name" value="FAD/NAD(P)-binding domain"/>
    <property type="match status" value="1"/>
</dbReference>
<evidence type="ECO:0000256" key="1">
    <source>
        <dbReference type="SAM" id="Phobius"/>
    </source>
</evidence>
<evidence type="ECO:0000313" key="3">
    <source>
        <dbReference type="EMBL" id="KAF4610147.1"/>
    </source>
</evidence>
<protein>
    <recommendedName>
        <fullName evidence="2">Amine oxidase domain-containing protein</fullName>
    </recommendedName>
</protein>